<comment type="similarity">
    <text evidence="1 2">Belongs to the peroxin-16 family.</text>
</comment>
<dbReference type="GO" id="GO:0007031">
    <property type="term" value="P:peroxisome organization"/>
    <property type="evidence" value="ECO:0007669"/>
    <property type="project" value="UniProtKB-KW"/>
</dbReference>
<keyword evidence="2" id="KW-0962">Peroxisome biogenesis</keyword>
<keyword evidence="2" id="KW-0576">Peroxisome</keyword>
<sequence>MLKSYESIVLDHRTSISSLEDTVRNLLLIVPGRFGSSEVCVESLNVILNVISLYHDRILGRPKMASHYVQNEPSTAAVNAQNLLSFIQQLEILMDMLASRHCSTQNRWKLILSIEVSKIILRLILLYYNGGAMLLQATPEETASHANDVSHVSKFSSFRTASFRFADVISVYHRPDPYLKLVPESTGVQKSHIVAEIFHIIRPAIYVLGVLRYSCSSWIPFMSSLLSDIISRVLVGRISNWTPRVRQEIHRRLFLYLFYLLRSPFFESFTMLPLTNFLALCGNIPWIGIFFGNCLDLVQSLQSHYFYTSAS</sequence>
<name>A0A0H5RNN7_9EUKA</name>
<evidence type="ECO:0000256" key="2">
    <source>
        <dbReference type="RuleBase" id="RU365003"/>
    </source>
</evidence>
<evidence type="ECO:0000256" key="1">
    <source>
        <dbReference type="ARBA" id="ARBA00009505"/>
    </source>
</evidence>
<reference evidence="3" key="1">
    <citation type="submission" date="2015-04" db="EMBL/GenBank/DDBJ databases">
        <title>The genome sequence of the plant pathogenic Rhizarian Plasmodiophora brassicae reveals insights in its biotrophic life cycle and the origin of chitin synthesis.</title>
        <authorList>
            <person name="Schwelm A."/>
            <person name="Fogelqvist J."/>
            <person name="Knaust A."/>
            <person name="Julke S."/>
            <person name="Lilja T."/>
            <person name="Dhandapani V."/>
            <person name="Bonilla-Rosso G."/>
            <person name="Karlsson M."/>
            <person name="Shevchenko A."/>
            <person name="Choi S.R."/>
            <person name="Kim H.G."/>
            <person name="Park J.Y."/>
            <person name="Lim Y.P."/>
            <person name="Ludwig-Muller J."/>
            <person name="Dixelius C."/>
        </authorList>
    </citation>
    <scope>NUCLEOTIDE SEQUENCE</scope>
    <source>
        <tissue evidence="3">Potato root galls</tissue>
    </source>
</reference>
<accession>A0A0H5RNN7</accession>
<dbReference type="AlphaFoldDB" id="A0A0H5RNN7"/>
<dbReference type="PANTHER" id="PTHR13299">
    <property type="entry name" value="PEROXISOMAL MEMBRANE PROTEIN PEX16"/>
    <property type="match status" value="1"/>
</dbReference>
<comment type="subcellular location">
    <subcellularLocation>
        <location evidence="2">Peroxisome membrane</location>
    </subcellularLocation>
</comment>
<dbReference type="Pfam" id="PF08610">
    <property type="entry name" value="Pex16"/>
    <property type="match status" value="2"/>
</dbReference>
<dbReference type="GO" id="GO:0005778">
    <property type="term" value="C:peroxisomal membrane"/>
    <property type="evidence" value="ECO:0007669"/>
    <property type="project" value="UniProtKB-SubCell"/>
</dbReference>
<protein>
    <recommendedName>
        <fullName evidence="2">Peroxisomal membrane protein PEX16</fullName>
    </recommendedName>
</protein>
<proteinExistence type="inferred from homology"/>
<dbReference type="PANTHER" id="PTHR13299:SF0">
    <property type="entry name" value="PEROXISOMAL MEMBRANE PROTEIN PEX16"/>
    <property type="match status" value="1"/>
</dbReference>
<organism evidence="3">
    <name type="scientific">Spongospora subterranea</name>
    <dbReference type="NCBI Taxonomy" id="70186"/>
    <lineage>
        <taxon>Eukaryota</taxon>
        <taxon>Sar</taxon>
        <taxon>Rhizaria</taxon>
        <taxon>Endomyxa</taxon>
        <taxon>Phytomyxea</taxon>
        <taxon>Plasmodiophorida</taxon>
        <taxon>Plasmodiophoridae</taxon>
        <taxon>Spongospora</taxon>
    </lineage>
</organism>
<dbReference type="EMBL" id="HACM01009897">
    <property type="protein sequence ID" value="CRZ10339.1"/>
    <property type="molecule type" value="Transcribed_RNA"/>
</dbReference>
<dbReference type="InterPro" id="IPR013919">
    <property type="entry name" value="Pex16"/>
</dbReference>
<evidence type="ECO:0000313" key="3">
    <source>
        <dbReference type="EMBL" id="CRZ10339.1"/>
    </source>
</evidence>